<dbReference type="Gene3D" id="3.30.710.10">
    <property type="entry name" value="Potassium Channel Kv1.1, Chain A"/>
    <property type="match status" value="1"/>
</dbReference>
<dbReference type="Proteomes" id="UP000308802">
    <property type="component" value="Unassembled WGS sequence"/>
</dbReference>
<accession>A0A4S8YW69</accession>
<protein>
    <recommendedName>
        <fullName evidence="1">BTB domain-containing protein</fullName>
    </recommendedName>
</protein>
<dbReference type="SUPFAM" id="SSF54695">
    <property type="entry name" value="POZ domain"/>
    <property type="match status" value="1"/>
</dbReference>
<dbReference type="SMART" id="SM00225">
    <property type="entry name" value="BTB"/>
    <property type="match status" value="1"/>
</dbReference>
<evidence type="ECO:0000313" key="2">
    <source>
        <dbReference type="EMBL" id="THW55440.1"/>
    </source>
</evidence>
<reference evidence="2 3" key="1">
    <citation type="submission" date="2018-10" db="EMBL/GenBank/DDBJ databases">
        <title>Fifty Aureobasidium pullulans genomes reveal a recombining polyextremotolerant generalist.</title>
        <authorList>
            <person name="Gostincar C."/>
            <person name="Turk M."/>
            <person name="Zajc J."/>
            <person name="Gunde-Cimerman N."/>
        </authorList>
    </citation>
    <scope>NUCLEOTIDE SEQUENCE [LARGE SCALE GENOMIC DNA]</scope>
    <source>
        <strain evidence="2 3">EXF-10659</strain>
    </source>
</reference>
<name>A0A4S8YW69_AURPU</name>
<dbReference type="PANTHER" id="PTHR47843:SF5">
    <property type="entry name" value="BTB_POZ DOMAIN PROTEIN"/>
    <property type="match status" value="1"/>
</dbReference>
<dbReference type="Pfam" id="PF00651">
    <property type="entry name" value="BTB"/>
    <property type="match status" value="1"/>
</dbReference>
<dbReference type="InterPro" id="IPR011333">
    <property type="entry name" value="SKP1/BTB/POZ_sf"/>
</dbReference>
<gene>
    <name evidence="2" type="ORF">D6D19_10685</name>
</gene>
<dbReference type="CDD" id="cd18186">
    <property type="entry name" value="BTB_POZ_ZBTB_KLHL-like"/>
    <property type="match status" value="1"/>
</dbReference>
<dbReference type="InterPro" id="IPR000210">
    <property type="entry name" value="BTB/POZ_dom"/>
</dbReference>
<feature type="non-terminal residue" evidence="2">
    <location>
        <position position="1"/>
    </location>
</feature>
<comment type="caution">
    <text evidence="2">The sequence shown here is derived from an EMBL/GenBank/DDBJ whole genome shotgun (WGS) entry which is preliminary data.</text>
</comment>
<sequence>KELTLNRKRSFFDDENLSDVIIKFGEKRIFAHRVILARGSVWFEKALLGDFSEANKKAIELFDDTVPDASMAMFKHLYGMSYNKQEYPRCDEDLPEFHLDVFILGDKYDVPCLRLAARKVLQEFMGDDFQDGDFGLSSILVIQKLLGPDAAQFADRSLELHIEEEVLSHAVALMCDKTFRSALARGKMLKPSIADKFMEEITKHCN</sequence>
<dbReference type="EMBL" id="QZAO01000957">
    <property type="protein sequence ID" value="THW55440.1"/>
    <property type="molecule type" value="Genomic_DNA"/>
</dbReference>
<proteinExistence type="predicted"/>
<dbReference type="PANTHER" id="PTHR47843">
    <property type="entry name" value="BTB DOMAIN-CONTAINING PROTEIN-RELATED"/>
    <property type="match status" value="1"/>
</dbReference>
<dbReference type="PROSITE" id="PS50097">
    <property type="entry name" value="BTB"/>
    <property type="match status" value="1"/>
</dbReference>
<organism evidence="2 3">
    <name type="scientific">Aureobasidium pullulans</name>
    <name type="common">Black yeast</name>
    <name type="synonym">Pullularia pullulans</name>
    <dbReference type="NCBI Taxonomy" id="5580"/>
    <lineage>
        <taxon>Eukaryota</taxon>
        <taxon>Fungi</taxon>
        <taxon>Dikarya</taxon>
        <taxon>Ascomycota</taxon>
        <taxon>Pezizomycotina</taxon>
        <taxon>Dothideomycetes</taxon>
        <taxon>Dothideomycetidae</taxon>
        <taxon>Dothideales</taxon>
        <taxon>Saccotheciaceae</taxon>
        <taxon>Aureobasidium</taxon>
    </lineage>
</organism>
<feature type="domain" description="BTB" evidence="1">
    <location>
        <begin position="18"/>
        <end position="86"/>
    </location>
</feature>
<dbReference type="AlphaFoldDB" id="A0A4S8YW69"/>
<evidence type="ECO:0000313" key="3">
    <source>
        <dbReference type="Proteomes" id="UP000308802"/>
    </source>
</evidence>
<evidence type="ECO:0000259" key="1">
    <source>
        <dbReference type="PROSITE" id="PS50097"/>
    </source>
</evidence>